<dbReference type="InterPro" id="IPR008778">
    <property type="entry name" value="Pirin_C_dom"/>
</dbReference>
<accession>A0A2W5T0G8</accession>
<dbReference type="EMBL" id="QFQP01000045">
    <property type="protein sequence ID" value="PZR05396.1"/>
    <property type="molecule type" value="Genomic_DNA"/>
</dbReference>
<dbReference type="InterPro" id="IPR012093">
    <property type="entry name" value="Pirin"/>
</dbReference>
<dbReference type="SUPFAM" id="SSF51182">
    <property type="entry name" value="RmlC-like cupins"/>
    <property type="match status" value="1"/>
</dbReference>
<dbReference type="Pfam" id="PF02678">
    <property type="entry name" value="Pirin"/>
    <property type="match status" value="1"/>
</dbReference>
<evidence type="ECO:0000259" key="3">
    <source>
        <dbReference type="Pfam" id="PF02678"/>
    </source>
</evidence>
<dbReference type="Proteomes" id="UP000249061">
    <property type="component" value="Unassembled WGS sequence"/>
</dbReference>
<evidence type="ECO:0000313" key="6">
    <source>
        <dbReference type="Proteomes" id="UP000249061"/>
    </source>
</evidence>
<dbReference type="Pfam" id="PF05726">
    <property type="entry name" value="Pirin_C"/>
    <property type="match status" value="1"/>
</dbReference>
<feature type="domain" description="Pirin N-terminal" evidence="3">
    <location>
        <begin position="47"/>
        <end position="118"/>
    </location>
</feature>
<feature type="domain" description="Pirin C-terminal" evidence="4">
    <location>
        <begin position="172"/>
        <end position="278"/>
    </location>
</feature>
<dbReference type="InterPro" id="IPR011051">
    <property type="entry name" value="RmlC_Cupin_sf"/>
</dbReference>
<evidence type="ECO:0000259" key="4">
    <source>
        <dbReference type="Pfam" id="PF05726"/>
    </source>
</evidence>
<dbReference type="InterPro" id="IPR014710">
    <property type="entry name" value="RmlC-like_jellyroll"/>
</dbReference>
<evidence type="ECO:0000256" key="2">
    <source>
        <dbReference type="RuleBase" id="RU003457"/>
    </source>
</evidence>
<protein>
    <submittedName>
        <fullName evidence="5">Pirin family protein</fullName>
    </submittedName>
</protein>
<reference evidence="5 6" key="1">
    <citation type="submission" date="2017-08" db="EMBL/GenBank/DDBJ databases">
        <title>Infants hospitalized years apart are colonized by the same room-sourced microbial strains.</title>
        <authorList>
            <person name="Brooks B."/>
            <person name="Olm M.R."/>
            <person name="Firek B.A."/>
            <person name="Baker R."/>
            <person name="Thomas B.C."/>
            <person name="Morowitz M.J."/>
            <person name="Banfield J.F."/>
        </authorList>
    </citation>
    <scope>NUCLEOTIDE SEQUENCE [LARGE SCALE GENOMIC DNA]</scope>
    <source>
        <strain evidence="5">S2_003_000_R2_14</strain>
    </source>
</reference>
<comment type="similarity">
    <text evidence="1 2">Belongs to the pirin family.</text>
</comment>
<gene>
    <name evidence="5" type="ORF">DI536_32460</name>
</gene>
<dbReference type="Gene3D" id="2.60.120.10">
    <property type="entry name" value="Jelly Rolls"/>
    <property type="match status" value="2"/>
</dbReference>
<sequence>MSQQRTLGRVRTLPAPAQGQFGPDHRVIEVIRQDEWADADPFILLMDDRIRGHFQGGPHPHTGMETVSFLVDGRLGLENGGEGTLQPGDVEWTSTGKGIIHGKRTDAKLDFRLLQLWVTLPKAERWAEPDHQYIPQHDALVRRENGVEVKLYSGRSGELKSPTRNHVPVTVVALTLEPGAHVDQDAPLSHNGFFYVLEGSAEVGGKALGVGQVGWLDRPEAPTGDAVIRVANAGQGPLRVLFYSGVRQNIPLVTDGPFVGDTPDDIQRAFRDYRAGGFRAY</sequence>
<proteinExistence type="inferred from homology"/>
<dbReference type="PANTHER" id="PTHR13903:SF8">
    <property type="entry name" value="PIRIN"/>
    <property type="match status" value="1"/>
</dbReference>
<dbReference type="AlphaFoldDB" id="A0A2W5T0G8"/>
<dbReference type="CDD" id="cd02247">
    <property type="entry name" value="cupin_pirin_C"/>
    <property type="match status" value="1"/>
</dbReference>
<comment type="caution">
    <text evidence="5">The sequence shown here is derived from an EMBL/GenBank/DDBJ whole genome shotgun (WGS) entry which is preliminary data.</text>
</comment>
<evidence type="ECO:0000313" key="5">
    <source>
        <dbReference type="EMBL" id="PZR05396.1"/>
    </source>
</evidence>
<evidence type="ECO:0000256" key="1">
    <source>
        <dbReference type="ARBA" id="ARBA00008416"/>
    </source>
</evidence>
<dbReference type="PIRSF" id="PIRSF006232">
    <property type="entry name" value="Pirin"/>
    <property type="match status" value="1"/>
</dbReference>
<dbReference type="InterPro" id="IPR003829">
    <property type="entry name" value="Pirin_N_dom"/>
</dbReference>
<name>A0A2W5T0G8_9BACT</name>
<dbReference type="PANTHER" id="PTHR13903">
    <property type="entry name" value="PIRIN-RELATED"/>
    <property type="match status" value="1"/>
</dbReference>
<organism evidence="5 6">
    <name type="scientific">Archangium gephyra</name>
    <dbReference type="NCBI Taxonomy" id="48"/>
    <lineage>
        <taxon>Bacteria</taxon>
        <taxon>Pseudomonadati</taxon>
        <taxon>Myxococcota</taxon>
        <taxon>Myxococcia</taxon>
        <taxon>Myxococcales</taxon>
        <taxon>Cystobacterineae</taxon>
        <taxon>Archangiaceae</taxon>
        <taxon>Archangium</taxon>
    </lineage>
</organism>